<dbReference type="Gene3D" id="3.30.70.270">
    <property type="match status" value="1"/>
</dbReference>
<dbReference type="InterPro" id="IPR000477">
    <property type="entry name" value="RT_dom"/>
</dbReference>
<organism evidence="2 3">
    <name type="scientific">Plectus sambesii</name>
    <dbReference type="NCBI Taxonomy" id="2011161"/>
    <lineage>
        <taxon>Eukaryota</taxon>
        <taxon>Metazoa</taxon>
        <taxon>Ecdysozoa</taxon>
        <taxon>Nematoda</taxon>
        <taxon>Chromadorea</taxon>
        <taxon>Plectida</taxon>
        <taxon>Plectina</taxon>
        <taxon>Plectoidea</taxon>
        <taxon>Plectidae</taxon>
        <taxon>Plectus</taxon>
    </lineage>
</organism>
<protein>
    <submittedName>
        <fullName evidence="3">Reverse transcriptase domain-containing protein</fullName>
    </submittedName>
</protein>
<sequence length="144" mass="16351">MLSPKLFVLCLQHALDSLDWAQRGLKVGNQRLPYLAYADDIVLLTHDVDKLQSMADDLFTACAAIGLNVNVAKTKWLSTEDAQHRLHLSSETIERVTSFVYFGQLVNWPRNHNKEISRRLAAGWATFSKFATFFTAPCIPMRLK</sequence>
<keyword evidence="2" id="KW-1185">Reference proteome</keyword>
<dbReference type="InterPro" id="IPR043502">
    <property type="entry name" value="DNA/RNA_pol_sf"/>
</dbReference>
<accession>A0A914XN07</accession>
<dbReference type="Pfam" id="PF00078">
    <property type="entry name" value="RVT_1"/>
    <property type="match status" value="1"/>
</dbReference>
<evidence type="ECO:0000313" key="3">
    <source>
        <dbReference type="WBParaSite" id="PSAMB.scaffold9277size5147.g32278.t1"/>
    </source>
</evidence>
<dbReference type="PANTHER" id="PTHR47027">
    <property type="entry name" value="REVERSE TRANSCRIPTASE DOMAIN-CONTAINING PROTEIN"/>
    <property type="match status" value="1"/>
</dbReference>
<proteinExistence type="predicted"/>
<dbReference type="AlphaFoldDB" id="A0A914XN07"/>
<evidence type="ECO:0000313" key="2">
    <source>
        <dbReference type="Proteomes" id="UP000887566"/>
    </source>
</evidence>
<dbReference type="WBParaSite" id="PSAMB.scaffold9277size5147.g32278.t1">
    <property type="protein sequence ID" value="PSAMB.scaffold9277size5147.g32278.t1"/>
    <property type="gene ID" value="PSAMB.scaffold9277size5147.g32278"/>
</dbReference>
<dbReference type="Proteomes" id="UP000887566">
    <property type="component" value="Unplaced"/>
</dbReference>
<feature type="domain" description="Reverse transcriptase" evidence="1">
    <location>
        <begin position="1"/>
        <end position="106"/>
    </location>
</feature>
<dbReference type="InterPro" id="IPR043128">
    <property type="entry name" value="Rev_trsase/Diguanyl_cyclase"/>
</dbReference>
<dbReference type="PROSITE" id="PS50878">
    <property type="entry name" value="RT_POL"/>
    <property type="match status" value="1"/>
</dbReference>
<dbReference type="SUPFAM" id="SSF56672">
    <property type="entry name" value="DNA/RNA polymerases"/>
    <property type="match status" value="1"/>
</dbReference>
<dbReference type="PANTHER" id="PTHR47027:SF29">
    <property type="entry name" value="C2H2-TYPE DOMAIN-CONTAINING PROTEIN"/>
    <property type="match status" value="1"/>
</dbReference>
<name>A0A914XN07_9BILA</name>
<evidence type="ECO:0000259" key="1">
    <source>
        <dbReference type="PROSITE" id="PS50878"/>
    </source>
</evidence>
<reference evidence="3" key="1">
    <citation type="submission" date="2022-11" db="UniProtKB">
        <authorList>
            <consortium name="WormBaseParasite"/>
        </authorList>
    </citation>
    <scope>IDENTIFICATION</scope>
</reference>